<reference evidence="7 8" key="1">
    <citation type="submission" date="2023-08" db="EMBL/GenBank/DDBJ databases">
        <title>Black Yeasts Isolated from many extreme environments.</title>
        <authorList>
            <person name="Coleine C."/>
            <person name="Stajich J.E."/>
            <person name="Selbmann L."/>
        </authorList>
    </citation>
    <scope>NUCLEOTIDE SEQUENCE [LARGE SCALE GENOMIC DNA]</scope>
    <source>
        <strain evidence="7 8">CCFEE 5935</strain>
    </source>
</reference>
<dbReference type="Proteomes" id="UP001337655">
    <property type="component" value="Unassembled WGS sequence"/>
</dbReference>
<feature type="domain" description="Myb-like" evidence="5">
    <location>
        <begin position="496"/>
        <end position="540"/>
    </location>
</feature>
<keyword evidence="8" id="KW-1185">Reference proteome</keyword>
<feature type="compositionally biased region" description="Acidic residues" evidence="4">
    <location>
        <begin position="808"/>
        <end position="817"/>
    </location>
</feature>
<feature type="domain" description="Myb-like" evidence="5">
    <location>
        <begin position="543"/>
        <end position="614"/>
    </location>
</feature>
<dbReference type="InterPro" id="IPR017930">
    <property type="entry name" value="Myb_dom"/>
</dbReference>
<feature type="compositionally biased region" description="Basic and acidic residues" evidence="4">
    <location>
        <begin position="190"/>
        <end position="209"/>
    </location>
</feature>
<keyword evidence="3" id="KW-0539">Nucleus</keyword>
<dbReference type="SUPFAM" id="SSF46689">
    <property type="entry name" value="Homeodomain-like"/>
    <property type="match status" value="1"/>
</dbReference>
<dbReference type="InterPro" id="IPR051651">
    <property type="entry name" value="DMTF1_DNA-bind_reg"/>
</dbReference>
<feature type="region of interest" description="Disordered" evidence="4">
    <location>
        <begin position="1"/>
        <end position="416"/>
    </location>
</feature>
<feature type="compositionally biased region" description="Polar residues" evidence="4">
    <location>
        <begin position="132"/>
        <end position="143"/>
    </location>
</feature>
<protein>
    <submittedName>
        <fullName evidence="7">Uncharacterized protein</fullName>
    </submittedName>
</protein>
<feature type="compositionally biased region" description="Low complexity" evidence="4">
    <location>
        <begin position="24"/>
        <end position="37"/>
    </location>
</feature>
<accession>A0AAV9P6K6</accession>
<evidence type="ECO:0000259" key="6">
    <source>
        <dbReference type="PROSITE" id="PS51294"/>
    </source>
</evidence>
<feature type="compositionally biased region" description="Pro residues" evidence="4">
    <location>
        <begin position="325"/>
        <end position="340"/>
    </location>
</feature>
<dbReference type="AlphaFoldDB" id="A0AAV9P6K6"/>
<feature type="compositionally biased region" description="Polar residues" evidence="4">
    <location>
        <begin position="220"/>
        <end position="230"/>
    </location>
</feature>
<sequence>MGNSSSQIAPTQTASARTPHGPSTAPTRPATARAATRQLHDDVQRAVKRQRTDDSEEPTQRRRARPQHPNFSSTAPARQEADVQHVSGQAKDIKPRKSEDEIVVNTGVVKEWQSAKKRKHEQVDEQAVPETQAEQPAMISSDQMDLDAQLLQATVSGQESEWTANEDRLSNAPPMPMPKKKRPSQRKRKREADEERTRQQELATEHVPHAEVAQIPADQMQPTKAVTGSGTRVRGLRAVVIDGPRAGDTAEADPMPTPPESPPEQNTQEVQQEAGAAEDDDVEPSAAGPEKQPVVNQKNLKKGGNLAKPNPRRRVTAWLQDGDFAPPPVQGTVSPSPPPQSRRKSARKQAPSSSIAGDVDLDAIPESVGSEKSAPRASGKTEKKVKKRKASAADDHRQPEAPTATADDQDEVQARVQSTTRGMVTGAWTAEEKAHAELIWNHFITSKDMRDSDLRANTIDWANIGEIKTIMYEAFPGRKIDAIRKFCQRHFTPYTRGPWTAEEDETLRIRYAEMPEQWTNLGDLLFRPPDAVRDRWRSVVKDAGKRQVGPWSVQEESDLKRAVDECCQLVRKQEGMKRKPRDELEAAINWKVVSEKMEFARNEKRCREKWQDMKRAGRATAAVPDNAVEGSAHAPTVSKANAQAAAPTVSGSRESAPVGPSPNKDLPNKLRELEHQYQKLLPGDIYDALKDIVKAMKGDPDKRFTHESTFWSVVASSREGVSKFAGTGGLRRRCYLGALEVYGERRKVKKAQGIVEKAKRMLKIMKQGEEDGDDQLTRAVDGQGRSLVETMKRKTQKKQKPQIKSEEAIVESEDEEPPPPPEAAKDASVLAPATPFCIQHPGPSTGAKKSTSGKLRKLRQKKRKRASSDADGDEYDLGVTVGEQGSPMLKPKQKKRKVKTPVKQHRSAEFVRESDGESSEWPTDDEEERPAGPAEEEKPVREEEPRYRLVDEVTVSSY</sequence>
<dbReference type="EMBL" id="JAVRRT010000009">
    <property type="protein sequence ID" value="KAK5168674.1"/>
    <property type="molecule type" value="Genomic_DNA"/>
</dbReference>
<dbReference type="PROSITE" id="PS50090">
    <property type="entry name" value="MYB_LIKE"/>
    <property type="match status" value="2"/>
</dbReference>
<feature type="compositionally biased region" description="Basic and acidic residues" evidence="4">
    <location>
        <begin position="38"/>
        <end position="53"/>
    </location>
</feature>
<feature type="compositionally biased region" description="Polar residues" evidence="4">
    <location>
        <begin position="1"/>
        <end position="16"/>
    </location>
</feature>
<dbReference type="PANTHER" id="PTHR46380:SF2">
    <property type="entry name" value="CYCLIN-D-BINDING MYB-LIKE TRANSCRIPTION FACTOR 1"/>
    <property type="match status" value="1"/>
</dbReference>
<name>A0AAV9P6K6_9PEZI</name>
<evidence type="ECO:0000313" key="8">
    <source>
        <dbReference type="Proteomes" id="UP001337655"/>
    </source>
</evidence>
<dbReference type="GeneID" id="89927323"/>
<evidence type="ECO:0000256" key="2">
    <source>
        <dbReference type="ARBA" id="ARBA00023125"/>
    </source>
</evidence>
<feature type="compositionally biased region" description="Basic and acidic residues" evidence="4">
    <location>
        <begin position="91"/>
        <end position="100"/>
    </location>
</feature>
<feature type="region of interest" description="Disordered" evidence="4">
    <location>
        <begin position="773"/>
        <end position="958"/>
    </location>
</feature>
<comment type="caution">
    <text evidence="7">The sequence shown here is derived from an EMBL/GenBank/DDBJ whole genome shotgun (WGS) entry which is preliminary data.</text>
</comment>
<feature type="compositionally biased region" description="Polar residues" evidence="4">
    <location>
        <begin position="151"/>
        <end position="163"/>
    </location>
</feature>
<evidence type="ECO:0000259" key="5">
    <source>
        <dbReference type="PROSITE" id="PS50090"/>
    </source>
</evidence>
<feature type="domain" description="HTH myb-type" evidence="6">
    <location>
        <begin position="496"/>
        <end position="544"/>
    </location>
</feature>
<evidence type="ECO:0000256" key="4">
    <source>
        <dbReference type="SAM" id="MobiDB-lite"/>
    </source>
</evidence>
<proteinExistence type="predicted"/>
<feature type="compositionally biased region" description="Basic residues" evidence="4">
    <location>
        <begin position="178"/>
        <end position="189"/>
    </location>
</feature>
<dbReference type="GO" id="GO:0000976">
    <property type="term" value="F:transcription cis-regulatory region binding"/>
    <property type="evidence" value="ECO:0007669"/>
    <property type="project" value="TreeGrafter"/>
</dbReference>
<evidence type="ECO:0000313" key="7">
    <source>
        <dbReference type="EMBL" id="KAK5168674.1"/>
    </source>
</evidence>
<dbReference type="PROSITE" id="PS51294">
    <property type="entry name" value="HTH_MYB"/>
    <property type="match status" value="1"/>
</dbReference>
<feature type="compositionally biased region" description="Basic and acidic residues" evidence="4">
    <location>
        <begin position="906"/>
        <end position="915"/>
    </location>
</feature>
<dbReference type="SMART" id="SM00717">
    <property type="entry name" value="SANT"/>
    <property type="match status" value="2"/>
</dbReference>
<keyword evidence="2" id="KW-0238">DNA-binding</keyword>
<dbReference type="GO" id="GO:0005634">
    <property type="term" value="C:nucleus"/>
    <property type="evidence" value="ECO:0007669"/>
    <property type="project" value="UniProtKB-SubCell"/>
</dbReference>
<evidence type="ECO:0000256" key="1">
    <source>
        <dbReference type="ARBA" id="ARBA00004123"/>
    </source>
</evidence>
<gene>
    <name evidence="7" type="ORF">LTR77_005983</name>
</gene>
<dbReference type="CDD" id="cd00167">
    <property type="entry name" value="SANT"/>
    <property type="match status" value="1"/>
</dbReference>
<dbReference type="PANTHER" id="PTHR46380">
    <property type="entry name" value="CYCLIN-D-BINDING MYB-LIKE TRANSCRIPTION FACTOR 1"/>
    <property type="match status" value="1"/>
</dbReference>
<dbReference type="Pfam" id="PF13921">
    <property type="entry name" value="Myb_DNA-bind_6"/>
    <property type="match status" value="1"/>
</dbReference>
<dbReference type="InterPro" id="IPR009057">
    <property type="entry name" value="Homeodomain-like_sf"/>
</dbReference>
<feature type="compositionally biased region" description="Basic and acidic residues" evidence="4">
    <location>
        <begin position="935"/>
        <end position="951"/>
    </location>
</feature>
<feature type="region of interest" description="Disordered" evidence="4">
    <location>
        <begin position="621"/>
        <end position="667"/>
    </location>
</feature>
<feature type="compositionally biased region" description="Basic residues" evidence="4">
    <location>
        <begin position="854"/>
        <end position="865"/>
    </location>
</feature>
<evidence type="ECO:0000256" key="3">
    <source>
        <dbReference type="ARBA" id="ARBA00023242"/>
    </source>
</evidence>
<comment type="subcellular location">
    <subcellularLocation>
        <location evidence="1">Nucleus</location>
    </subcellularLocation>
</comment>
<dbReference type="Gene3D" id="1.10.10.60">
    <property type="entry name" value="Homeodomain-like"/>
    <property type="match status" value="2"/>
</dbReference>
<organism evidence="7 8">
    <name type="scientific">Saxophila tyrrhenica</name>
    <dbReference type="NCBI Taxonomy" id="1690608"/>
    <lineage>
        <taxon>Eukaryota</taxon>
        <taxon>Fungi</taxon>
        <taxon>Dikarya</taxon>
        <taxon>Ascomycota</taxon>
        <taxon>Pezizomycotina</taxon>
        <taxon>Dothideomycetes</taxon>
        <taxon>Dothideomycetidae</taxon>
        <taxon>Mycosphaerellales</taxon>
        <taxon>Extremaceae</taxon>
        <taxon>Saxophila</taxon>
    </lineage>
</organism>
<dbReference type="RefSeq" id="XP_064658140.1">
    <property type="nucleotide sequence ID" value="XM_064803225.1"/>
</dbReference>
<feature type="compositionally biased region" description="Basic residues" evidence="4">
    <location>
        <begin position="891"/>
        <end position="905"/>
    </location>
</feature>
<feature type="compositionally biased region" description="Acidic residues" evidence="4">
    <location>
        <begin position="916"/>
        <end position="928"/>
    </location>
</feature>
<dbReference type="InterPro" id="IPR001005">
    <property type="entry name" value="SANT/Myb"/>
</dbReference>
<dbReference type="GO" id="GO:0003700">
    <property type="term" value="F:DNA-binding transcription factor activity"/>
    <property type="evidence" value="ECO:0007669"/>
    <property type="project" value="TreeGrafter"/>
</dbReference>